<sequence length="182" mass="20158">MKHPTRSVIDANTPKNADNPHVKSKLKLARKLHRAAKNGAISEALPAIRRLHAAGASPLEKVSDIYHSRHQLQRKHFLRMLALEAGFSSWQTYLPTLKRLPDDSPSQNIMAHNGEHIAKLNLWFATQQQAQDYAQTHGGQAFSYGHQGVVVTAQEASPQGQQTQVEETLQNATDTQSKGDLS</sequence>
<organism evidence="2 3">
    <name type="scientific">Motilimonas pumila</name>
    <dbReference type="NCBI Taxonomy" id="2303987"/>
    <lineage>
        <taxon>Bacteria</taxon>
        <taxon>Pseudomonadati</taxon>
        <taxon>Pseudomonadota</taxon>
        <taxon>Gammaproteobacteria</taxon>
        <taxon>Alteromonadales</taxon>
        <taxon>Alteromonadales genera incertae sedis</taxon>
        <taxon>Motilimonas</taxon>
    </lineage>
</organism>
<reference evidence="2 3" key="1">
    <citation type="submission" date="2018-09" db="EMBL/GenBank/DDBJ databases">
        <authorList>
            <person name="Wang F."/>
        </authorList>
    </citation>
    <scope>NUCLEOTIDE SEQUENCE [LARGE SCALE GENOMIC DNA]</scope>
    <source>
        <strain evidence="2 3">PLHSC7-2</strain>
    </source>
</reference>
<dbReference type="EMBL" id="QZCH01000039">
    <property type="protein sequence ID" value="RJG38607.1"/>
    <property type="molecule type" value="Genomic_DNA"/>
</dbReference>
<proteinExistence type="predicted"/>
<dbReference type="AlphaFoldDB" id="A0A418Y9Y6"/>
<feature type="region of interest" description="Disordered" evidence="1">
    <location>
        <begin position="155"/>
        <end position="182"/>
    </location>
</feature>
<dbReference type="RefSeq" id="WP_119912343.1">
    <property type="nucleotide sequence ID" value="NZ_QZCH01000039.1"/>
</dbReference>
<keyword evidence="3" id="KW-1185">Reference proteome</keyword>
<dbReference type="Proteomes" id="UP000283255">
    <property type="component" value="Unassembled WGS sequence"/>
</dbReference>
<evidence type="ECO:0000313" key="3">
    <source>
        <dbReference type="Proteomes" id="UP000283255"/>
    </source>
</evidence>
<protein>
    <submittedName>
        <fullName evidence="2">Uncharacterized protein</fullName>
    </submittedName>
</protein>
<evidence type="ECO:0000256" key="1">
    <source>
        <dbReference type="SAM" id="MobiDB-lite"/>
    </source>
</evidence>
<dbReference type="OrthoDB" id="8480925at2"/>
<feature type="region of interest" description="Disordered" evidence="1">
    <location>
        <begin position="1"/>
        <end position="22"/>
    </location>
</feature>
<evidence type="ECO:0000313" key="2">
    <source>
        <dbReference type="EMBL" id="RJG38607.1"/>
    </source>
</evidence>
<name>A0A418Y9Y6_9GAMM</name>
<comment type="caution">
    <text evidence="2">The sequence shown here is derived from an EMBL/GenBank/DDBJ whole genome shotgun (WGS) entry which is preliminary data.</text>
</comment>
<reference evidence="2 3" key="2">
    <citation type="submission" date="2019-01" db="EMBL/GenBank/DDBJ databases">
        <title>Motilimonas pumilus sp. nov., isolated from the gut of sea cucumber (Apostichopus japonicus).</title>
        <authorList>
            <person name="Wang F.-Q."/>
            <person name="Ren L.-H."/>
            <person name="Lin Y.-W."/>
            <person name="Sun G.-H."/>
            <person name="Du Z.-J."/>
            <person name="Zhao J.-X."/>
            <person name="Liu X.-J."/>
            <person name="Liu L.-J."/>
        </authorList>
    </citation>
    <scope>NUCLEOTIDE SEQUENCE [LARGE SCALE GENOMIC DNA]</scope>
    <source>
        <strain evidence="2 3">PLHSC7-2</strain>
    </source>
</reference>
<accession>A0A418Y9Y6</accession>
<gene>
    <name evidence="2" type="ORF">D1Z90_18810</name>
</gene>